<keyword evidence="3" id="KW-1185">Reference proteome</keyword>
<evidence type="ECO:0008006" key="4">
    <source>
        <dbReference type="Google" id="ProtNLM"/>
    </source>
</evidence>
<protein>
    <recommendedName>
        <fullName evidence="4">Phosphatase</fullName>
    </recommendedName>
</protein>
<reference evidence="2 3" key="1">
    <citation type="journal article" date="2010" name="Int. J. Syst. Evol. Microbiol.">
        <title>Bacillus horneckiae sp. nov., isolated from a spacecraft-assembly clean room.</title>
        <authorList>
            <person name="Vaishampayan P."/>
            <person name="Probst A."/>
            <person name="Krishnamurthi S."/>
            <person name="Ghosh S."/>
            <person name="Osman S."/>
            <person name="McDowall A."/>
            <person name="Ruckmani A."/>
            <person name="Mayilraj S."/>
            <person name="Venkateswaran K."/>
        </authorList>
    </citation>
    <scope>NUCLEOTIDE SEQUENCE [LARGE SCALE GENOMIC DNA]</scope>
    <source>
        <strain evidence="3">1PO1SC</strain>
    </source>
</reference>
<comment type="caution">
    <text evidence="2">The sequence shown here is derived from an EMBL/GenBank/DDBJ whole genome shotgun (WGS) entry which is preliminary data.</text>
</comment>
<proteinExistence type="predicted"/>
<accession>A0A2N0ZLQ3</accession>
<keyword evidence="1" id="KW-0732">Signal</keyword>
<sequence>MKKLVLAVVLVLGVSGFTSLSSNSVEAAIPASKFKEASPVINEIPTRHSLPIVTPFEIPTRH</sequence>
<evidence type="ECO:0000313" key="2">
    <source>
        <dbReference type="EMBL" id="PKG30428.1"/>
    </source>
</evidence>
<gene>
    <name evidence="2" type="ORF">CWS20_05405</name>
</gene>
<feature type="signal peptide" evidence="1">
    <location>
        <begin position="1"/>
        <end position="27"/>
    </location>
</feature>
<evidence type="ECO:0000313" key="3">
    <source>
        <dbReference type="Proteomes" id="UP000233343"/>
    </source>
</evidence>
<dbReference type="RefSeq" id="WP_066199218.1">
    <property type="nucleotide sequence ID" value="NZ_JARMMB010000013.1"/>
</dbReference>
<name>A0A2N0ZLQ3_9BACI</name>
<dbReference type="Proteomes" id="UP000233343">
    <property type="component" value="Unassembled WGS sequence"/>
</dbReference>
<dbReference type="AlphaFoldDB" id="A0A2N0ZLQ3"/>
<evidence type="ECO:0000256" key="1">
    <source>
        <dbReference type="SAM" id="SignalP"/>
    </source>
</evidence>
<feature type="chain" id="PRO_5014813051" description="Phosphatase" evidence="1">
    <location>
        <begin position="28"/>
        <end position="62"/>
    </location>
</feature>
<dbReference type="EMBL" id="PISD01000008">
    <property type="protein sequence ID" value="PKG30428.1"/>
    <property type="molecule type" value="Genomic_DNA"/>
</dbReference>
<organism evidence="2 3">
    <name type="scientific">Cytobacillus horneckiae</name>
    <dbReference type="NCBI Taxonomy" id="549687"/>
    <lineage>
        <taxon>Bacteria</taxon>
        <taxon>Bacillati</taxon>
        <taxon>Bacillota</taxon>
        <taxon>Bacilli</taxon>
        <taxon>Bacillales</taxon>
        <taxon>Bacillaceae</taxon>
        <taxon>Cytobacillus</taxon>
    </lineage>
</organism>